<feature type="non-terminal residue" evidence="2">
    <location>
        <position position="1"/>
    </location>
</feature>
<keyword evidence="1" id="KW-0472">Membrane</keyword>
<dbReference type="Proteomes" id="UP000198287">
    <property type="component" value="Unassembled WGS sequence"/>
</dbReference>
<gene>
    <name evidence="2" type="ORF">Fcan01_15437</name>
</gene>
<keyword evidence="1" id="KW-0812">Transmembrane</keyword>
<name>A0A226DWT5_FOLCA</name>
<dbReference type="EMBL" id="LNIX01000010">
    <property type="protein sequence ID" value="OXA49723.1"/>
    <property type="molecule type" value="Genomic_DNA"/>
</dbReference>
<protein>
    <submittedName>
        <fullName evidence="2">Uncharacterized protein</fullName>
    </submittedName>
</protein>
<comment type="caution">
    <text evidence="2">The sequence shown here is derived from an EMBL/GenBank/DDBJ whole genome shotgun (WGS) entry which is preliminary data.</text>
</comment>
<organism evidence="2 3">
    <name type="scientific">Folsomia candida</name>
    <name type="common">Springtail</name>
    <dbReference type="NCBI Taxonomy" id="158441"/>
    <lineage>
        <taxon>Eukaryota</taxon>
        <taxon>Metazoa</taxon>
        <taxon>Ecdysozoa</taxon>
        <taxon>Arthropoda</taxon>
        <taxon>Hexapoda</taxon>
        <taxon>Collembola</taxon>
        <taxon>Entomobryomorpha</taxon>
        <taxon>Isotomoidea</taxon>
        <taxon>Isotomidae</taxon>
        <taxon>Proisotominae</taxon>
        <taxon>Folsomia</taxon>
    </lineage>
</organism>
<evidence type="ECO:0000313" key="3">
    <source>
        <dbReference type="Proteomes" id="UP000198287"/>
    </source>
</evidence>
<feature type="transmembrane region" description="Helical" evidence="1">
    <location>
        <begin position="196"/>
        <end position="215"/>
    </location>
</feature>
<evidence type="ECO:0000256" key="1">
    <source>
        <dbReference type="SAM" id="Phobius"/>
    </source>
</evidence>
<reference evidence="2 3" key="1">
    <citation type="submission" date="2015-12" db="EMBL/GenBank/DDBJ databases">
        <title>The genome of Folsomia candida.</title>
        <authorList>
            <person name="Faddeeva A."/>
            <person name="Derks M.F."/>
            <person name="Anvar Y."/>
            <person name="Smit S."/>
            <person name="Van Straalen N."/>
            <person name="Roelofs D."/>
        </authorList>
    </citation>
    <scope>NUCLEOTIDE SEQUENCE [LARGE SCALE GENOMIC DNA]</scope>
    <source>
        <strain evidence="2 3">VU population</strain>
        <tissue evidence="2">Whole body</tissue>
    </source>
</reference>
<accession>A0A226DWT5</accession>
<sequence>FQVTNLLNMIYKLEKLDKPSSQKWSDLTIIRVMYMCQIASPIYSIATVLPVALDPCAAPWLGSLWLNFELDNTLSNICTWPKNSFYWDTIQLILWIFQSYFAVYIMCAWVTSGCLFLIVVLLSVTRLLQKLLENVEMEEGCSSYLIDRYRVLYVVEKCFNDSYQDGIIAFTIPGLVTCLIMVLCIVIRVSTLDGNVGLAVFPLIAVELVMLLGLFTRTGGNIYTTSGTILQNLRKRKHNKESFFKGRKSLEIKVLRSLPSLKVKFGQNFLEMATCINVLDFCVNRTVSLLLMN</sequence>
<feature type="transmembrane region" description="Helical" evidence="1">
    <location>
        <begin position="167"/>
        <end position="190"/>
    </location>
</feature>
<dbReference type="AlphaFoldDB" id="A0A226DWT5"/>
<feature type="transmembrane region" description="Helical" evidence="1">
    <location>
        <begin position="101"/>
        <end position="124"/>
    </location>
</feature>
<proteinExistence type="predicted"/>
<keyword evidence="3" id="KW-1185">Reference proteome</keyword>
<evidence type="ECO:0000313" key="2">
    <source>
        <dbReference type="EMBL" id="OXA49723.1"/>
    </source>
</evidence>
<keyword evidence="1" id="KW-1133">Transmembrane helix</keyword>